<protein>
    <submittedName>
        <fullName evidence="2">Uncharacterized protein</fullName>
    </submittedName>
</protein>
<dbReference type="Proteomes" id="UP001279734">
    <property type="component" value="Unassembled WGS sequence"/>
</dbReference>
<evidence type="ECO:0000256" key="1">
    <source>
        <dbReference type="SAM" id="MobiDB-lite"/>
    </source>
</evidence>
<feature type="compositionally biased region" description="Basic and acidic residues" evidence="1">
    <location>
        <begin position="66"/>
        <end position="81"/>
    </location>
</feature>
<proteinExistence type="predicted"/>
<keyword evidence="3" id="KW-1185">Reference proteome</keyword>
<evidence type="ECO:0000313" key="3">
    <source>
        <dbReference type="Proteomes" id="UP001279734"/>
    </source>
</evidence>
<reference evidence="2" key="1">
    <citation type="submission" date="2023-05" db="EMBL/GenBank/DDBJ databases">
        <title>Nepenthes gracilis genome sequencing.</title>
        <authorList>
            <person name="Fukushima K."/>
        </authorList>
    </citation>
    <scope>NUCLEOTIDE SEQUENCE</scope>
    <source>
        <strain evidence="2">SING2019-196</strain>
    </source>
</reference>
<feature type="compositionally biased region" description="Polar residues" evidence="1">
    <location>
        <begin position="103"/>
        <end position="118"/>
    </location>
</feature>
<gene>
    <name evidence="2" type="ORF">Nepgr_016102</name>
</gene>
<organism evidence="2 3">
    <name type="scientific">Nepenthes gracilis</name>
    <name type="common">Slender pitcher plant</name>
    <dbReference type="NCBI Taxonomy" id="150966"/>
    <lineage>
        <taxon>Eukaryota</taxon>
        <taxon>Viridiplantae</taxon>
        <taxon>Streptophyta</taxon>
        <taxon>Embryophyta</taxon>
        <taxon>Tracheophyta</taxon>
        <taxon>Spermatophyta</taxon>
        <taxon>Magnoliopsida</taxon>
        <taxon>eudicotyledons</taxon>
        <taxon>Gunneridae</taxon>
        <taxon>Pentapetalae</taxon>
        <taxon>Caryophyllales</taxon>
        <taxon>Nepenthaceae</taxon>
        <taxon>Nepenthes</taxon>
    </lineage>
</organism>
<feature type="compositionally biased region" description="Polar residues" evidence="1">
    <location>
        <begin position="1"/>
        <end position="10"/>
    </location>
</feature>
<name>A0AAD3SPP8_NEPGR</name>
<feature type="compositionally biased region" description="Basic and acidic residues" evidence="1">
    <location>
        <begin position="43"/>
        <end position="54"/>
    </location>
</feature>
<accession>A0AAD3SPP8</accession>
<sequence length="147" mass="16708">MKQVKNINNDSVDENKPKSESVIEDRMAQTLASQHQDQPSESNRVDSNHIDKKQVMNIADGLVDEDGPKPKSEDEAKELVKSELPLPPGRRRYLSADPAPTSRLESNPRQVSAPSFQPDQAFRHMHPKLPEYYELADRIEALRKPKI</sequence>
<feature type="region of interest" description="Disordered" evidence="1">
    <location>
        <begin position="1"/>
        <end position="119"/>
    </location>
</feature>
<comment type="caution">
    <text evidence="2">The sequence shown here is derived from an EMBL/GenBank/DDBJ whole genome shotgun (WGS) entry which is preliminary data.</text>
</comment>
<dbReference type="AlphaFoldDB" id="A0AAD3SPP8"/>
<feature type="compositionally biased region" description="Polar residues" evidence="1">
    <location>
        <begin position="30"/>
        <end position="42"/>
    </location>
</feature>
<evidence type="ECO:0000313" key="2">
    <source>
        <dbReference type="EMBL" id="GMH14261.1"/>
    </source>
</evidence>
<dbReference type="EMBL" id="BSYO01000013">
    <property type="protein sequence ID" value="GMH14261.1"/>
    <property type="molecule type" value="Genomic_DNA"/>
</dbReference>
<feature type="compositionally biased region" description="Basic and acidic residues" evidence="1">
    <location>
        <begin position="13"/>
        <end position="27"/>
    </location>
</feature>